<gene>
    <name evidence="4" type="ORF">GC096_23225</name>
</gene>
<dbReference type="InterPro" id="IPR000917">
    <property type="entry name" value="Sulfatase_N"/>
</dbReference>
<dbReference type="InterPro" id="IPR050738">
    <property type="entry name" value="Sulfatase"/>
</dbReference>
<comment type="caution">
    <text evidence="4">The sequence shown here is derived from an EMBL/GenBank/DDBJ whole genome shotgun (WGS) entry which is preliminary data.</text>
</comment>
<evidence type="ECO:0000259" key="3">
    <source>
        <dbReference type="Pfam" id="PF00884"/>
    </source>
</evidence>
<evidence type="ECO:0000313" key="5">
    <source>
        <dbReference type="Proteomes" id="UP000653578"/>
    </source>
</evidence>
<dbReference type="PANTHER" id="PTHR42693:SF53">
    <property type="entry name" value="ENDO-4-O-SULFATASE"/>
    <property type="match status" value="1"/>
</dbReference>
<protein>
    <submittedName>
        <fullName evidence="4">Sulfatase-like hydrolase/transferase</fullName>
    </submittedName>
</protein>
<dbReference type="PANTHER" id="PTHR42693">
    <property type="entry name" value="ARYLSULFATASE FAMILY MEMBER"/>
    <property type="match status" value="1"/>
</dbReference>
<feature type="domain" description="Sulfatase N-terminal" evidence="3">
    <location>
        <begin position="2"/>
        <end position="322"/>
    </location>
</feature>
<dbReference type="Proteomes" id="UP000653578">
    <property type="component" value="Unassembled WGS sequence"/>
</dbReference>
<keyword evidence="2" id="KW-0378">Hydrolase</keyword>
<organism evidence="4 5">
    <name type="scientific">Paenibacillus plantarum</name>
    <dbReference type="NCBI Taxonomy" id="2654975"/>
    <lineage>
        <taxon>Bacteria</taxon>
        <taxon>Bacillati</taxon>
        <taxon>Bacillota</taxon>
        <taxon>Bacilli</taxon>
        <taxon>Bacillales</taxon>
        <taxon>Paenibacillaceae</taxon>
        <taxon>Paenibacillus</taxon>
    </lineage>
</organism>
<dbReference type="Pfam" id="PF00884">
    <property type="entry name" value="Sulfatase"/>
    <property type="match status" value="1"/>
</dbReference>
<evidence type="ECO:0000313" key="4">
    <source>
        <dbReference type="EMBL" id="NOU66964.1"/>
    </source>
</evidence>
<dbReference type="SUPFAM" id="SSF53649">
    <property type="entry name" value="Alkaline phosphatase-like"/>
    <property type="match status" value="1"/>
</dbReference>
<accession>A0ABX1XGB9</accession>
<dbReference type="EMBL" id="WHNY01000067">
    <property type="protein sequence ID" value="NOU66964.1"/>
    <property type="molecule type" value="Genomic_DNA"/>
</dbReference>
<comment type="similarity">
    <text evidence="1">Belongs to the sulfatase family.</text>
</comment>
<keyword evidence="5" id="KW-1185">Reference proteome</keyword>
<evidence type="ECO:0000256" key="2">
    <source>
        <dbReference type="ARBA" id="ARBA00022801"/>
    </source>
</evidence>
<evidence type="ECO:0000256" key="1">
    <source>
        <dbReference type="ARBA" id="ARBA00008779"/>
    </source>
</evidence>
<dbReference type="RefSeq" id="WP_171633626.1">
    <property type="nucleotide sequence ID" value="NZ_WHNY01000067.1"/>
</dbReference>
<reference evidence="4 5" key="1">
    <citation type="submission" date="2019-10" db="EMBL/GenBank/DDBJ databases">
        <title>Description of Paenibacillus humi sp. nov.</title>
        <authorList>
            <person name="Carlier A."/>
            <person name="Qi S."/>
        </authorList>
    </citation>
    <scope>NUCLEOTIDE SEQUENCE [LARGE SCALE GENOMIC DNA]</scope>
    <source>
        <strain evidence="4 5">LMG 31461</strain>
    </source>
</reference>
<dbReference type="InterPro" id="IPR017850">
    <property type="entry name" value="Alkaline_phosphatase_core_sf"/>
</dbReference>
<sequence length="440" mass="50885">MRNIIMIATDQQQMQAMSCADPSYRTPNLDRLARMGVRFTGAISTSAQCSPSRATWMTGKYPHQVGVNNIGHMLDPNEWGIAKEFNAHGFETSYFGKWHLGLTPADHDFQITNYRVDGLELDGANEDPRFHSYKDSVTTIQAINYLADYQSEKPFFMTVCWYMPHPNAPEDYPFEYLPQDVAAFSKELMPMPESFYKDDLSTKPAFQRERATKNESVLTEEIVKRDAWRYRAMLSLMDRNLGRLLNQLESKGLKDNTVILFTSDHGDMQGAHRLRLKGVIPYKELYNVPMILYVPGMKPPRKVVPDLFSTAAVPGTLLEAAGLPVSEHFEGGSFLHLLQRVERPSEEIVFFEHYKAYWGYHPFRGIQTAKWKYVFYYEEGFEEMYDLVEDPDENVNIADRLDVDEIRRELKNAVDRWWEETGALSREPIIDENNPWGKDI</sequence>
<dbReference type="Gene3D" id="3.40.720.10">
    <property type="entry name" value="Alkaline Phosphatase, subunit A"/>
    <property type="match status" value="1"/>
</dbReference>
<proteinExistence type="inferred from homology"/>
<name>A0ABX1XGB9_9BACL</name>